<dbReference type="SUPFAM" id="SSF52540">
    <property type="entry name" value="P-loop containing nucleoside triphosphate hydrolases"/>
    <property type="match status" value="1"/>
</dbReference>
<organism evidence="1 2">
    <name type="scientific">Alicyclobacillus acidocaldarius (strain Tc-4-1)</name>
    <name type="common">Bacillus acidocaldarius</name>
    <dbReference type="NCBI Taxonomy" id="1048834"/>
    <lineage>
        <taxon>Bacteria</taxon>
        <taxon>Bacillati</taxon>
        <taxon>Bacillota</taxon>
        <taxon>Bacilli</taxon>
        <taxon>Bacillales</taxon>
        <taxon>Alicyclobacillaceae</taxon>
        <taxon>Alicyclobacillus</taxon>
    </lineage>
</organism>
<dbReference type="RefSeq" id="WP_014465156.1">
    <property type="nucleotide sequence ID" value="NC_017167.1"/>
</dbReference>
<evidence type="ECO:0008006" key="3">
    <source>
        <dbReference type="Google" id="ProtNLM"/>
    </source>
</evidence>
<accession>F8IGN9</accession>
<dbReference type="EMBL" id="CP002902">
    <property type="protein sequence ID" value="AEJ44319.1"/>
    <property type="molecule type" value="Genomic_DNA"/>
</dbReference>
<dbReference type="KEGG" id="aad:TC41_2419"/>
<dbReference type="eggNOG" id="COG3451">
    <property type="taxonomic scope" value="Bacteria"/>
</dbReference>
<dbReference type="PATRIC" id="fig|1048834.4.peg.2289"/>
<evidence type="ECO:0000313" key="1">
    <source>
        <dbReference type="EMBL" id="AEJ44319.1"/>
    </source>
</evidence>
<name>F8IGN9_ALIAT</name>
<dbReference type="Proteomes" id="UP000000292">
    <property type="component" value="Chromosome"/>
</dbReference>
<dbReference type="Gene3D" id="3.40.50.300">
    <property type="entry name" value="P-loop containing nucleotide triphosphate hydrolases"/>
    <property type="match status" value="2"/>
</dbReference>
<evidence type="ECO:0000313" key="2">
    <source>
        <dbReference type="Proteomes" id="UP000000292"/>
    </source>
</evidence>
<reference evidence="1 2" key="1">
    <citation type="journal article" date="2011" name="J. Bacteriol.">
        <title>Complete Genome Sequence of Alicyclobacillus acidocaldarius Strain Tc-4-1.</title>
        <authorList>
            <person name="Chen Y."/>
            <person name="He Y."/>
            <person name="Zhang B."/>
            <person name="Yang J."/>
            <person name="Li W."/>
            <person name="Dong Z."/>
            <person name="Hu S."/>
        </authorList>
    </citation>
    <scope>NUCLEOTIDE SEQUENCE [LARGE SCALE GENOMIC DNA]</scope>
    <source>
        <strain evidence="1 2">Tc-4-1</strain>
    </source>
</reference>
<gene>
    <name evidence="1" type="ordered locus">TC41_2419</name>
</gene>
<protein>
    <recommendedName>
        <fullName evidence="3">Type IV secretory pathway VirB4 protein-like protein</fullName>
    </recommendedName>
</protein>
<dbReference type="AlphaFoldDB" id="F8IGN9"/>
<reference evidence="2" key="2">
    <citation type="submission" date="2011-06" db="EMBL/GenBank/DDBJ databases">
        <title>The complete genome sequence of Alicyclobacillus acidocaldarius sp. Tc-4-1.</title>
        <authorList>
            <person name="Chen Y."/>
            <person name="He Y."/>
            <person name="Dong Z."/>
            <person name="Hu S."/>
        </authorList>
    </citation>
    <scope>NUCLEOTIDE SEQUENCE [LARGE SCALE GENOMIC DNA]</scope>
    <source>
        <strain evidence="2">Tc-4-1</strain>
    </source>
</reference>
<dbReference type="HOGENOM" id="CLU_016228_1_0_9"/>
<dbReference type="STRING" id="1048834.TC41_2419"/>
<dbReference type="InterPro" id="IPR027417">
    <property type="entry name" value="P-loop_NTPase"/>
</dbReference>
<dbReference type="OrthoDB" id="1647424at2"/>
<sequence length="828" mass="93857">MRTIFWYDNLLFLENGSSFAVYRLPALPYEHQPEAVKRSIYRQLEVFFQTYRGYGQLLSISVPISSEEVLTRMRSFGDHPHWRAHMEMVAERLKGLTPFERLTVLVLPLASPLGTAWSQVLDRPDQLRERVSEQFARLWGFAKRRVARVQAPVLTRHDLLVSQQAEQRLFNRLQAIIPMLERAAPQDIERLHRAPYWRGLTPWPLALPDPLPKTLTVEGRDVVIRPRPLRLPLVSAAVREDTFRVRVEHDDKRTSYQSVMAVASMRERLEVIGDEWIYQPLEKLAFPVDACVHFEVISPQRAREIVYRRRKEVASTGEQYAEEGDVPWDIYDGLEDAQALEAKLKAGMAFATFHAFFAVGADSELEMLRREEMLKERLQGSIRLVHPPGDALRLWQAFFPGTTGGVEKAWAIPADPSVLATSGALGTAWVGDPTGQWFARMVPSGRPVYVNWYRAMRELNRSGAVAFAGTLGSGKSVGMKYAADTMLQWGAIGAVVDPKQAEYGSLVKLWPNESVWWTFGAGSALRFSPFRLGRDASESQLIAEGFLGVLLNVTTRREDQRASLVIQRALHALYQGERWDMDHFLMCLAAERNNAQRPEEERNLADLFLGLLEHYRTSELGRALYGKDGEDNVMDSRARLVVASIMGLDFPDPGSSPDAWRESQRFAVAILYLVTQIAFRRLIMAPQNVRKFFAVDEAWILRSIPEGRALLNRMLLLGRSMNLVLMMAVQNPDVLLPKPGQENDDVAASLGWTFVGRLTSRIQVEHAVRLLGLPLENEEQLNQYIETFQAFEKGRGFLRDPLGRIGEVQIDVVDAGLLQAFNTTPEVL</sequence>
<dbReference type="Pfam" id="PF12846">
    <property type="entry name" value="AAA_10"/>
    <property type="match status" value="1"/>
</dbReference>
<proteinExistence type="predicted"/>